<proteinExistence type="predicted"/>
<keyword evidence="2" id="KW-1185">Reference proteome</keyword>
<organism evidence="1 2">
    <name type="scientific">Armillaria gallica</name>
    <name type="common">Bulbous honey fungus</name>
    <name type="synonym">Armillaria bulbosa</name>
    <dbReference type="NCBI Taxonomy" id="47427"/>
    <lineage>
        <taxon>Eukaryota</taxon>
        <taxon>Fungi</taxon>
        <taxon>Dikarya</taxon>
        <taxon>Basidiomycota</taxon>
        <taxon>Agaricomycotina</taxon>
        <taxon>Agaricomycetes</taxon>
        <taxon>Agaricomycetidae</taxon>
        <taxon>Agaricales</taxon>
        <taxon>Marasmiineae</taxon>
        <taxon>Physalacriaceae</taxon>
        <taxon>Armillaria</taxon>
    </lineage>
</organism>
<dbReference type="Proteomes" id="UP000217790">
    <property type="component" value="Unassembled WGS sequence"/>
</dbReference>
<dbReference type="InParanoid" id="A0A2H3EVJ4"/>
<dbReference type="AlphaFoldDB" id="A0A2H3EVJ4"/>
<name>A0A2H3EVJ4_ARMGA</name>
<dbReference type="STRING" id="47427.A0A2H3EVJ4"/>
<dbReference type="OMA" id="ACQIREC"/>
<sequence length="85" mass="9501">HEYIGGYHSQSIPSESVNCPCGEACQIRECPLHDDQREQFRKASRTLYLPDIPSTMEGIEALSQFIEVSGAFTRSGEQRVSRTAP</sequence>
<reference evidence="2" key="1">
    <citation type="journal article" date="2017" name="Nat. Ecol. Evol.">
        <title>Genome expansion and lineage-specific genetic innovations in the forest pathogenic fungi Armillaria.</title>
        <authorList>
            <person name="Sipos G."/>
            <person name="Prasanna A.N."/>
            <person name="Walter M.C."/>
            <person name="O'Connor E."/>
            <person name="Balint B."/>
            <person name="Krizsan K."/>
            <person name="Kiss B."/>
            <person name="Hess J."/>
            <person name="Varga T."/>
            <person name="Slot J."/>
            <person name="Riley R."/>
            <person name="Boka B."/>
            <person name="Rigling D."/>
            <person name="Barry K."/>
            <person name="Lee J."/>
            <person name="Mihaltcheva S."/>
            <person name="LaButti K."/>
            <person name="Lipzen A."/>
            <person name="Waldron R."/>
            <person name="Moloney N.M."/>
            <person name="Sperisen C."/>
            <person name="Kredics L."/>
            <person name="Vagvoelgyi C."/>
            <person name="Patrignani A."/>
            <person name="Fitzpatrick D."/>
            <person name="Nagy I."/>
            <person name="Doyle S."/>
            <person name="Anderson J.B."/>
            <person name="Grigoriev I.V."/>
            <person name="Gueldener U."/>
            <person name="Muensterkoetter M."/>
            <person name="Nagy L.G."/>
        </authorList>
    </citation>
    <scope>NUCLEOTIDE SEQUENCE [LARGE SCALE GENOMIC DNA]</scope>
    <source>
        <strain evidence="2">Ar21-2</strain>
    </source>
</reference>
<evidence type="ECO:0000313" key="1">
    <source>
        <dbReference type="EMBL" id="PBL04348.1"/>
    </source>
</evidence>
<dbReference type="EMBL" id="KZ293644">
    <property type="protein sequence ID" value="PBL04348.1"/>
    <property type="molecule type" value="Genomic_DNA"/>
</dbReference>
<accession>A0A2H3EVJ4</accession>
<dbReference type="OrthoDB" id="3230070at2759"/>
<feature type="non-terminal residue" evidence="1">
    <location>
        <position position="1"/>
    </location>
</feature>
<protein>
    <submittedName>
        <fullName evidence="1">Uncharacterized protein</fullName>
    </submittedName>
</protein>
<evidence type="ECO:0000313" key="2">
    <source>
        <dbReference type="Proteomes" id="UP000217790"/>
    </source>
</evidence>
<gene>
    <name evidence="1" type="ORF">ARMGADRAFT_910341</name>
</gene>